<gene>
    <name evidence="3" type="ORF">FXF68_34465</name>
</gene>
<evidence type="ECO:0000256" key="1">
    <source>
        <dbReference type="SAM" id="Phobius"/>
    </source>
</evidence>
<accession>A0A5D3FB17</accession>
<keyword evidence="1" id="KW-1133">Transmembrane helix</keyword>
<feature type="domain" description="CD-NTase-associated protein 15" evidence="2">
    <location>
        <begin position="55"/>
        <end position="173"/>
    </location>
</feature>
<keyword evidence="4" id="KW-1185">Reference proteome</keyword>
<dbReference type="RefSeq" id="WP_148766777.1">
    <property type="nucleotide sequence ID" value="NZ_VSRQ01000008.1"/>
</dbReference>
<keyword evidence="1" id="KW-0812">Transmembrane</keyword>
<evidence type="ECO:0000259" key="2">
    <source>
        <dbReference type="Pfam" id="PF18153"/>
    </source>
</evidence>
<dbReference type="AlphaFoldDB" id="A0A5D3FB17"/>
<proteinExistence type="predicted"/>
<protein>
    <recommendedName>
        <fullName evidence="2">CD-NTase-associated protein 15 domain-containing protein</fullName>
    </recommendedName>
</protein>
<reference evidence="3 4" key="1">
    <citation type="submission" date="2019-08" db="EMBL/GenBank/DDBJ databases">
        <title>Actinomadura sp. nov. CYP1-5 isolated from mountain soil.</title>
        <authorList>
            <person name="Songsumanus A."/>
            <person name="Kuncharoen N."/>
            <person name="Kudo T."/>
            <person name="Yuki M."/>
            <person name="Igarashi Y."/>
            <person name="Tanasupawat S."/>
        </authorList>
    </citation>
    <scope>NUCLEOTIDE SEQUENCE [LARGE SCALE GENOMIC DNA]</scope>
    <source>
        <strain evidence="3 4">CYP1-5</strain>
    </source>
</reference>
<dbReference type="Pfam" id="PF18153">
    <property type="entry name" value="Cap15_CD_rec"/>
    <property type="match status" value="1"/>
</dbReference>
<feature type="transmembrane region" description="Helical" evidence="1">
    <location>
        <begin position="27"/>
        <end position="46"/>
    </location>
</feature>
<dbReference type="InterPro" id="IPR041208">
    <property type="entry name" value="Cap15"/>
</dbReference>
<name>A0A5D3FB17_9ACTN</name>
<evidence type="ECO:0000313" key="3">
    <source>
        <dbReference type="EMBL" id="TYK44565.1"/>
    </source>
</evidence>
<evidence type="ECO:0000313" key="4">
    <source>
        <dbReference type="Proteomes" id="UP000323505"/>
    </source>
</evidence>
<dbReference type="EMBL" id="VSRQ01000008">
    <property type="protein sequence ID" value="TYK44565.1"/>
    <property type="molecule type" value="Genomic_DNA"/>
</dbReference>
<dbReference type="Proteomes" id="UP000323505">
    <property type="component" value="Unassembled WGS sequence"/>
</dbReference>
<sequence length="205" mass="23101">MALVWLAMALLTGQAISSDVLRVFSIAASLATIVFLLYDHFIWKWYIVRLFTGKPTVAGTWRGLLQSDYIRPGESQPVAPIPTVIRVKQTNSTLVATLFTGESSSVTEQGRLIRETDGRWRLSWIYVNEPRPPFQHRSNHHCGVCDLYLAGRDGELLTGRYFTDRKTVGEIELPEWSKASYGDAASALAASEFEPAKPFARWRRP</sequence>
<keyword evidence="1" id="KW-0472">Membrane</keyword>
<organism evidence="3 4">
    <name type="scientific">Actinomadura decatromicini</name>
    <dbReference type="NCBI Taxonomy" id="2604572"/>
    <lineage>
        <taxon>Bacteria</taxon>
        <taxon>Bacillati</taxon>
        <taxon>Actinomycetota</taxon>
        <taxon>Actinomycetes</taxon>
        <taxon>Streptosporangiales</taxon>
        <taxon>Thermomonosporaceae</taxon>
        <taxon>Actinomadura</taxon>
    </lineage>
</organism>
<comment type="caution">
    <text evidence="3">The sequence shown here is derived from an EMBL/GenBank/DDBJ whole genome shotgun (WGS) entry which is preliminary data.</text>
</comment>